<dbReference type="AlphaFoldDB" id="A0A2S7T551"/>
<evidence type="ECO:0000313" key="2">
    <source>
        <dbReference type="EMBL" id="PQJ14701.1"/>
    </source>
</evidence>
<protein>
    <recommendedName>
        <fullName evidence="4">Lipocalin-like domain-containing protein</fullName>
    </recommendedName>
</protein>
<dbReference type="PROSITE" id="PS51257">
    <property type="entry name" value="PROKAR_LIPOPROTEIN"/>
    <property type="match status" value="1"/>
</dbReference>
<organism evidence="2 3">
    <name type="scientific">Aureicoccus marinus</name>
    <dbReference type="NCBI Taxonomy" id="754435"/>
    <lineage>
        <taxon>Bacteria</taxon>
        <taxon>Pseudomonadati</taxon>
        <taxon>Bacteroidota</taxon>
        <taxon>Flavobacteriia</taxon>
        <taxon>Flavobacteriales</taxon>
        <taxon>Flavobacteriaceae</taxon>
        <taxon>Aureicoccus</taxon>
    </lineage>
</organism>
<name>A0A2S7T551_9FLAO</name>
<evidence type="ECO:0008006" key="4">
    <source>
        <dbReference type="Google" id="ProtNLM"/>
    </source>
</evidence>
<proteinExistence type="predicted"/>
<keyword evidence="1" id="KW-0732">Signal</keyword>
<dbReference type="OrthoDB" id="1143855at2"/>
<accession>A0A2S7T551</accession>
<feature type="chain" id="PRO_5015740535" description="Lipocalin-like domain-containing protein" evidence="1">
    <location>
        <begin position="23"/>
        <end position="139"/>
    </location>
</feature>
<feature type="signal peptide" evidence="1">
    <location>
        <begin position="1"/>
        <end position="22"/>
    </location>
</feature>
<comment type="caution">
    <text evidence="2">The sequence shown here is derived from an EMBL/GenBank/DDBJ whole genome shotgun (WGS) entry which is preliminary data.</text>
</comment>
<gene>
    <name evidence="2" type="ORF">BST99_02145</name>
</gene>
<dbReference type="Proteomes" id="UP000239366">
    <property type="component" value="Unassembled WGS sequence"/>
</dbReference>
<dbReference type="EMBL" id="MQVX01000001">
    <property type="protein sequence ID" value="PQJ14701.1"/>
    <property type="molecule type" value="Genomic_DNA"/>
</dbReference>
<evidence type="ECO:0000256" key="1">
    <source>
        <dbReference type="SAM" id="SignalP"/>
    </source>
</evidence>
<keyword evidence="3" id="KW-1185">Reference proteome</keyword>
<dbReference type="RefSeq" id="WP_105000336.1">
    <property type="nucleotide sequence ID" value="NZ_MQVX01000001.1"/>
</dbReference>
<evidence type="ECO:0000313" key="3">
    <source>
        <dbReference type="Proteomes" id="UP000239366"/>
    </source>
</evidence>
<reference evidence="3" key="1">
    <citation type="submission" date="2016-11" db="EMBL/GenBank/DDBJ databases">
        <title>Trade-off between light-utilization and light-protection in marine flavobacteria.</title>
        <authorList>
            <person name="Kumagai Y."/>
            <person name="Yoshizawa S."/>
            <person name="Kogure K."/>
        </authorList>
    </citation>
    <scope>NUCLEOTIDE SEQUENCE [LARGE SCALE GENOMIC DNA]</scope>
    <source>
        <strain evidence="3">SG-18</strain>
    </source>
</reference>
<sequence length="139" mass="16250">MKKSLLILVVSALLSACNSSQAPKDLSQLEGYWEIEKAVFAEGEEKIYGVNTTIDYFFFEEPRGYRKKVQPQLDGQYLTSDDAQNFRCRILEDGSIVLEYSNGDLQWQEELTYLDQNRLELVSEQQIKYVYKRYEPLDL</sequence>